<evidence type="ECO:0000313" key="2">
    <source>
        <dbReference type="WBParaSite" id="ACRNAN_Path_136.g471.t1"/>
    </source>
</evidence>
<sequence>MFPSAQSINLINSKQLNVPESCPCFKPKGSTECMNYDSRFQAATLNEAMFTFIDLGANSPNPKPMFHSNSQADEIQPLSTTSRIHPNQNFRAPTQPAPIDNYNCTSRECQACKLKIIDGFMQSAGNDSQMRQIQQQMIESIGPTGGGGNLHCDYLERKNSNRAKSRCARCTDQGNSNCPMCSGQESSTDDKVVNQMIQLLNSVQPKPNRDKRLSNNSATDHPMLGISTTISCDYQRGEALMGDSPWCGLCNLCWTWRKLPSEYFPSYMNEVNCDQADNGCLADFGKCRPVYKSISVLRNLGTNNNPQWEQESISIVGGCECQVEMGTPLYSFVTK</sequence>
<dbReference type="Proteomes" id="UP000887540">
    <property type="component" value="Unplaced"/>
</dbReference>
<dbReference type="SUPFAM" id="SSF57501">
    <property type="entry name" value="Cystine-knot cytokines"/>
    <property type="match status" value="1"/>
</dbReference>
<dbReference type="PANTHER" id="PTHR33995:SF12">
    <property type="entry name" value="CPW-WPC DOMAIN-CONTAINING PROTEIN"/>
    <property type="match status" value="1"/>
</dbReference>
<dbReference type="AlphaFoldDB" id="A0A914BZF5"/>
<keyword evidence="1" id="KW-1185">Reference proteome</keyword>
<name>A0A914BZF5_9BILA</name>
<reference evidence="2" key="1">
    <citation type="submission" date="2022-11" db="UniProtKB">
        <authorList>
            <consortium name="WormBaseParasite"/>
        </authorList>
    </citation>
    <scope>IDENTIFICATION</scope>
</reference>
<organism evidence="1 2">
    <name type="scientific">Acrobeloides nanus</name>
    <dbReference type="NCBI Taxonomy" id="290746"/>
    <lineage>
        <taxon>Eukaryota</taxon>
        <taxon>Metazoa</taxon>
        <taxon>Ecdysozoa</taxon>
        <taxon>Nematoda</taxon>
        <taxon>Chromadorea</taxon>
        <taxon>Rhabditida</taxon>
        <taxon>Tylenchina</taxon>
        <taxon>Cephalobomorpha</taxon>
        <taxon>Cephaloboidea</taxon>
        <taxon>Cephalobidae</taxon>
        <taxon>Acrobeloides</taxon>
    </lineage>
</organism>
<protein>
    <submittedName>
        <fullName evidence="2">Uncharacterized protein</fullName>
    </submittedName>
</protein>
<accession>A0A914BZF5</accession>
<dbReference type="PANTHER" id="PTHR33995">
    <property type="entry name" value="PROTEIN CBG18546"/>
    <property type="match status" value="1"/>
</dbReference>
<evidence type="ECO:0000313" key="1">
    <source>
        <dbReference type="Proteomes" id="UP000887540"/>
    </source>
</evidence>
<proteinExistence type="predicted"/>
<dbReference type="WBParaSite" id="ACRNAN_Path_136.g471.t1">
    <property type="protein sequence ID" value="ACRNAN_Path_136.g471.t1"/>
    <property type="gene ID" value="ACRNAN_Path_136.g471"/>
</dbReference>
<dbReference type="Gene3D" id="2.10.90.10">
    <property type="entry name" value="Cystine-knot cytokines"/>
    <property type="match status" value="1"/>
</dbReference>
<dbReference type="InterPro" id="IPR029034">
    <property type="entry name" value="Cystine-knot_cytokine"/>
</dbReference>